<dbReference type="PANTHER" id="PTHR30177">
    <property type="entry name" value="GLYCINE BETAINE/L-PROLINE TRANSPORT SYSTEM PERMEASE PROTEIN PROW"/>
    <property type="match status" value="1"/>
</dbReference>
<evidence type="ECO:0000256" key="4">
    <source>
        <dbReference type="ARBA" id="ARBA00022989"/>
    </source>
</evidence>
<dbReference type="Proteomes" id="UP000539473">
    <property type="component" value="Unassembled WGS sequence"/>
</dbReference>
<dbReference type="InterPro" id="IPR000515">
    <property type="entry name" value="MetI-like"/>
</dbReference>
<keyword evidence="5 6" id="KW-0472">Membrane</keyword>
<dbReference type="InterPro" id="IPR051204">
    <property type="entry name" value="ABC_transp_perm/SBD"/>
</dbReference>
<evidence type="ECO:0000256" key="1">
    <source>
        <dbReference type="ARBA" id="ARBA00004141"/>
    </source>
</evidence>
<dbReference type="GO" id="GO:0005886">
    <property type="term" value="C:plasma membrane"/>
    <property type="evidence" value="ECO:0007669"/>
    <property type="project" value="UniProtKB-SubCell"/>
</dbReference>
<evidence type="ECO:0000256" key="2">
    <source>
        <dbReference type="ARBA" id="ARBA00022448"/>
    </source>
</evidence>
<evidence type="ECO:0000256" key="5">
    <source>
        <dbReference type="ARBA" id="ARBA00023136"/>
    </source>
</evidence>
<organism evidence="8 9">
    <name type="scientific">Deinococcus metalli</name>
    <dbReference type="NCBI Taxonomy" id="1141878"/>
    <lineage>
        <taxon>Bacteria</taxon>
        <taxon>Thermotogati</taxon>
        <taxon>Deinococcota</taxon>
        <taxon>Deinococci</taxon>
        <taxon>Deinococcales</taxon>
        <taxon>Deinococcaceae</taxon>
        <taxon>Deinococcus</taxon>
    </lineage>
</organism>
<sequence length="396" mass="40459">MRAPRGSGAGVVAASAPAAARADVQAVLWLGAAAMLAGSVLPWVLLRPNRLAPGEYARLPAAWLAVAVLLAVLPALSARWFRRSVWLPAGAALVLGVWLLGDRTHAALVGQVPFARASAASGVWLYVLGAAIAVYGARRAADTRLGGWLAWAWVLPVAALALLGHLSSWSVLVEGRNEGPRWVQELAQHLRLVGSALGLAVLIGAPLAVWAAGRERVAGAVLGTANAVQTIPSLALLGLLIAPLSALSHALPVLRQWGVSGIGVAPALTAMTLYALLPVVRNGVVALRGVPPGAVDAARGMGMTAAQRFWRVQLPLALPVWLAGVRQAAVLLVGVAAVAALIGAGGLGTYIFKGLQSAAADLILLGAVPAAVLAIAVDSLLRAVEWLLGRRLGSAA</sequence>
<dbReference type="Pfam" id="PF00528">
    <property type="entry name" value="BPD_transp_1"/>
    <property type="match status" value="1"/>
</dbReference>
<dbReference type="CDD" id="cd06261">
    <property type="entry name" value="TM_PBP2"/>
    <property type="match status" value="1"/>
</dbReference>
<feature type="transmembrane region" description="Helical" evidence="6">
    <location>
        <begin position="257"/>
        <end position="277"/>
    </location>
</feature>
<feature type="transmembrane region" description="Helical" evidence="6">
    <location>
        <begin position="26"/>
        <end position="45"/>
    </location>
</feature>
<evidence type="ECO:0000313" key="9">
    <source>
        <dbReference type="Proteomes" id="UP000539473"/>
    </source>
</evidence>
<feature type="transmembrane region" description="Helical" evidence="6">
    <location>
        <begin position="148"/>
        <end position="172"/>
    </location>
</feature>
<feature type="domain" description="ABC transmembrane type-1" evidence="7">
    <location>
        <begin position="186"/>
        <end position="381"/>
    </location>
</feature>
<dbReference type="GO" id="GO:0055085">
    <property type="term" value="P:transmembrane transport"/>
    <property type="evidence" value="ECO:0007669"/>
    <property type="project" value="InterPro"/>
</dbReference>
<evidence type="ECO:0000313" key="8">
    <source>
        <dbReference type="EMBL" id="MBB5374560.1"/>
    </source>
</evidence>
<dbReference type="SUPFAM" id="SSF161098">
    <property type="entry name" value="MetI-like"/>
    <property type="match status" value="1"/>
</dbReference>
<dbReference type="EMBL" id="JACHFK010000001">
    <property type="protein sequence ID" value="MBB5374560.1"/>
    <property type="molecule type" value="Genomic_DNA"/>
</dbReference>
<keyword evidence="2 6" id="KW-0813">Transport</keyword>
<comment type="similarity">
    <text evidence="6">Belongs to the binding-protein-dependent transport system permease family.</text>
</comment>
<evidence type="ECO:0000259" key="7">
    <source>
        <dbReference type="PROSITE" id="PS50928"/>
    </source>
</evidence>
<dbReference type="GO" id="GO:0031460">
    <property type="term" value="P:glycine betaine transport"/>
    <property type="evidence" value="ECO:0007669"/>
    <property type="project" value="TreeGrafter"/>
</dbReference>
<gene>
    <name evidence="8" type="ORF">HNQ07_000004</name>
</gene>
<keyword evidence="4 6" id="KW-1133">Transmembrane helix</keyword>
<dbReference type="AlphaFoldDB" id="A0A7W8KAA0"/>
<comment type="subcellular location">
    <subcellularLocation>
        <location evidence="6">Cell membrane</location>
        <topology evidence="6">Multi-pass membrane protein</topology>
    </subcellularLocation>
    <subcellularLocation>
        <location evidence="1">Membrane</location>
        <topology evidence="1">Multi-pass membrane protein</topology>
    </subcellularLocation>
</comment>
<dbReference type="Gene3D" id="1.10.3720.10">
    <property type="entry name" value="MetI-like"/>
    <property type="match status" value="1"/>
</dbReference>
<name>A0A7W8KAA0_9DEIO</name>
<evidence type="ECO:0000256" key="3">
    <source>
        <dbReference type="ARBA" id="ARBA00022692"/>
    </source>
</evidence>
<feature type="transmembrane region" description="Helical" evidence="6">
    <location>
        <begin position="113"/>
        <end position="136"/>
    </location>
</feature>
<dbReference type="RefSeq" id="WP_308430866.1">
    <property type="nucleotide sequence ID" value="NZ_BNAJ01000001.1"/>
</dbReference>
<protein>
    <submittedName>
        <fullName evidence="8">Osmoprotectant transport system permease protein</fullName>
    </submittedName>
</protein>
<accession>A0A7W8KAA0</accession>
<evidence type="ECO:0000256" key="6">
    <source>
        <dbReference type="RuleBase" id="RU363032"/>
    </source>
</evidence>
<dbReference type="InterPro" id="IPR035906">
    <property type="entry name" value="MetI-like_sf"/>
</dbReference>
<feature type="transmembrane region" description="Helical" evidence="6">
    <location>
        <begin position="328"/>
        <end position="352"/>
    </location>
</feature>
<feature type="transmembrane region" description="Helical" evidence="6">
    <location>
        <begin position="358"/>
        <end position="381"/>
    </location>
</feature>
<feature type="transmembrane region" description="Helical" evidence="6">
    <location>
        <begin position="192"/>
        <end position="213"/>
    </location>
</feature>
<dbReference type="PANTHER" id="PTHR30177:SF30">
    <property type="entry name" value="GLYCINE BETAINE UPTAKE SYSTEM PERMEASE PROTEIN YEHY"/>
    <property type="match status" value="1"/>
</dbReference>
<feature type="transmembrane region" description="Helical" evidence="6">
    <location>
        <begin position="85"/>
        <end position="101"/>
    </location>
</feature>
<proteinExistence type="inferred from homology"/>
<comment type="caution">
    <text evidence="8">The sequence shown here is derived from an EMBL/GenBank/DDBJ whole genome shotgun (WGS) entry which is preliminary data.</text>
</comment>
<feature type="transmembrane region" description="Helical" evidence="6">
    <location>
        <begin position="57"/>
        <end position="78"/>
    </location>
</feature>
<dbReference type="FunFam" id="1.10.3720.10:FF:000001">
    <property type="entry name" value="Glycine betaine ABC transporter, permease"/>
    <property type="match status" value="1"/>
</dbReference>
<keyword evidence="3 6" id="KW-0812">Transmembrane</keyword>
<dbReference type="PROSITE" id="PS50928">
    <property type="entry name" value="ABC_TM1"/>
    <property type="match status" value="1"/>
</dbReference>
<reference evidence="8 9" key="1">
    <citation type="submission" date="2020-08" db="EMBL/GenBank/DDBJ databases">
        <title>Genomic Encyclopedia of Type Strains, Phase IV (KMG-IV): sequencing the most valuable type-strain genomes for metagenomic binning, comparative biology and taxonomic classification.</title>
        <authorList>
            <person name="Goeker M."/>
        </authorList>
    </citation>
    <scope>NUCLEOTIDE SEQUENCE [LARGE SCALE GENOMIC DNA]</scope>
    <source>
        <strain evidence="8 9">DSM 27521</strain>
    </source>
</reference>